<reference evidence="2 3" key="1">
    <citation type="submission" date="2016-12" db="EMBL/GenBank/DDBJ databases">
        <title>Discovery of methanogenic haloarchaea.</title>
        <authorList>
            <person name="Sorokin D.Y."/>
            <person name="Makarova K.S."/>
            <person name="Abbas B."/>
            <person name="Ferrer M."/>
            <person name="Golyshin P.N."/>
        </authorList>
    </citation>
    <scope>NUCLEOTIDE SEQUENCE [LARGE SCALE GENOMIC DNA]</scope>
    <source>
        <strain evidence="2">AMET1</strain>
    </source>
</reference>
<dbReference type="AlphaFoldDB" id="A0A1Y3GB66"/>
<protein>
    <submittedName>
        <fullName evidence="2">Metal-dependent hydrolase of the beta-lactamase superfamily II</fullName>
    </submittedName>
</protein>
<evidence type="ECO:0000313" key="3">
    <source>
        <dbReference type="Proteomes" id="UP000195137"/>
    </source>
</evidence>
<evidence type="ECO:0000259" key="1">
    <source>
        <dbReference type="SMART" id="SM00849"/>
    </source>
</evidence>
<feature type="domain" description="Metallo-beta-lactamase" evidence="1">
    <location>
        <begin position="18"/>
        <end position="194"/>
    </location>
</feature>
<dbReference type="PANTHER" id="PTHR42951">
    <property type="entry name" value="METALLO-BETA-LACTAMASE DOMAIN-CONTAINING"/>
    <property type="match status" value="1"/>
</dbReference>
<dbReference type="InterPro" id="IPR050855">
    <property type="entry name" value="NDM-1-like"/>
</dbReference>
<keyword evidence="3" id="KW-1185">Reference proteome</keyword>
<dbReference type="EMBL" id="MRZU01000003">
    <property type="protein sequence ID" value="OUJ18702.1"/>
    <property type="molecule type" value="Genomic_DNA"/>
</dbReference>
<dbReference type="RefSeq" id="WP_086636770.1">
    <property type="nucleotide sequence ID" value="NZ_MRZU01000003.1"/>
</dbReference>
<comment type="caution">
    <text evidence="2">The sequence shown here is derived from an EMBL/GenBank/DDBJ whole genome shotgun (WGS) entry which is preliminary data.</text>
</comment>
<sequence length="215" mass="23827">MNKDVIFLNMISRDLCIKNPSSDIYYNKPDVLIDTGLDGNLALRLLKETNVESDLKYIVLTHSHYDHIGGAKKLRELTGAEIAIHKNGYQSLKEGDGQKTASSLFGADFDFFEPDISLEDGDEIGGLKVIHTPGHTDDSICLLDREDKKLFTGDTVFSNGRPGRSDLKTGDTNQLIDSLNRIKQLDLEKIYTGHGGPGKPEAIDRALNFLKTSYI</sequence>
<accession>A0A1Y3GB66</accession>
<proteinExistence type="predicted"/>
<evidence type="ECO:0000313" key="2">
    <source>
        <dbReference type="EMBL" id="OUJ18702.1"/>
    </source>
</evidence>
<dbReference type="OrthoDB" id="197151at2157"/>
<dbReference type="InterPro" id="IPR036866">
    <property type="entry name" value="RibonucZ/Hydroxyglut_hydro"/>
</dbReference>
<dbReference type="InterPro" id="IPR001279">
    <property type="entry name" value="Metallo-B-lactamas"/>
</dbReference>
<dbReference type="CDD" id="cd06262">
    <property type="entry name" value="metallo-hydrolase-like_MBL-fold"/>
    <property type="match status" value="1"/>
</dbReference>
<dbReference type="PANTHER" id="PTHR42951:SF4">
    <property type="entry name" value="ACYL-COENZYME A THIOESTERASE MBLAC2"/>
    <property type="match status" value="1"/>
</dbReference>
<organism evidence="2 3">
    <name type="scientific">Methanonatronarchaeum thermophilum</name>
    <dbReference type="NCBI Taxonomy" id="1927129"/>
    <lineage>
        <taxon>Archaea</taxon>
        <taxon>Methanobacteriati</taxon>
        <taxon>Methanobacteriota</taxon>
        <taxon>Methanonatronarchaeia</taxon>
        <taxon>Methanonatronarchaeales</taxon>
        <taxon>Methanonatronarchaeaceae</taxon>
        <taxon>Methanonatronarchaeum</taxon>
    </lineage>
</organism>
<name>A0A1Y3GB66_9EURY</name>
<dbReference type="SUPFAM" id="SSF56281">
    <property type="entry name" value="Metallo-hydrolase/oxidoreductase"/>
    <property type="match status" value="1"/>
</dbReference>
<dbReference type="GO" id="GO:0016787">
    <property type="term" value="F:hydrolase activity"/>
    <property type="evidence" value="ECO:0007669"/>
    <property type="project" value="UniProtKB-KW"/>
</dbReference>
<dbReference type="Gene3D" id="3.60.15.10">
    <property type="entry name" value="Ribonuclease Z/Hydroxyacylglutathione hydrolase-like"/>
    <property type="match status" value="1"/>
</dbReference>
<dbReference type="Proteomes" id="UP000195137">
    <property type="component" value="Unassembled WGS sequence"/>
</dbReference>
<dbReference type="SMART" id="SM00849">
    <property type="entry name" value="Lactamase_B"/>
    <property type="match status" value="1"/>
</dbReference>
<gene>
    <name evidence="2" type="ORF">AMET1_0351</name>
</gene>
<keyword evidence="2" id="KW-0378">Hydrolase</keyword>
<dbReference type="Pfam" id="PF00753">
    <property type="entry name" value="Lactamase_B"/>
    <property type="match status" value="1"/>
</dbReference>